<feature type="domain" description="Aminoglycoside phosphotransferase" evidence="1">
    <location>
        <begin position="217"/>
        <end position="291"/>
    </location>
</feature>
<evidence type="ECO:0000313" key="2">
    <source>
        <dbReference type="EMBL" id="ATE56989.1"/>
    </source>
</evidence>
<dbReference type="Pfam" id="PF01636">
    <property type="entry name" value="APH"/>
    <property type="match status" value="1"/>
</dbReference>
<keyword evidence="3" id="KW-1185">Reference proteome</keyword>
<evidence type="ECO:0000259" key="1">
    <source>
        <dbReference type="Pfam" id="PF01636"/>
    </source>
</evidence>
<accession>A0A290ZDD3</accession>
<organism evidence="2 3">
    <name type="scientific">Actinosynnema pretiosum</name>
    <dbReference type="NCBI Taxonomy" id="42197"/>
    <lineage>
        <taxon>Bacteria</taxon>
        <taxon>Bacillati</taxon>
        <taxon>Actinomycetota</taxon>
        <taxon>Actinomycetes</taxon>
        <taxon>Pseudonocardiales</taxon>
        <taxon>Pseudonocardiaceae</taxon>
        <taxon>Actinosynnema</taxon>
    </lineage>
</organism>
<dbReference type="InterPro" id="IPR011009">
    <property type="entry name" value="Kinase-like_dom_sf"/>
</dbReference>
<dbReference type="GO" id="GO:0016740">
    <property type="term" value="F:transferase activity"/>
    <property type="evidence" value="ECO:0007669"/>
    <property type="project" value="UniProtKB-KW"/>
</dbReference>
<proteinExistence type="predicted"/>
<sequence length="368" mass="38498">MREAVVLVEHAGQHLGSLSFEVPSSPWWNDVEPVTAHLDAVLGVTSAVLRLVSVAGGGRTRDGRVTYLVEVDRVPTRGLLLRSPDPELPEDPLRLPWARPGGPRALVGWADGVVTRTGPAVQVKTWNLSCVYRLPTASGPVWLKATPPFLADEAAVIALVAGVAPDLAPRVLASAPGRVLSADAGGHDCWETTSADLRAVLPRFTAAQVALAGSPDLAALRRRDVEIGSHGLPETLLHGDFHCGNWRSSGVVLDWADAHRGNPALDAARMLGSLPVGLRGMAERVWVEGWREAFPGSDPVAALAQARSAVHLVAAEVYAGFLAGIERSERVYHEGDVERALADARAAAGAVARAAAGGAGQAAGAPES</sequence>
<dbReference type="SUPFAM" id="SSF56112">
    <property type="entry name" value="Protein kinase-like (PK-like)"/>
    <property type="match status" value="1"/>
</dbReference>
<dbReference type="AlphaFoldDB" id="A0A290ZDD3"/>
<dbReference type="RefSeq" id="WP_096496733.1">
    <property type="nucleotide sequence ID" value="NZ_CP023445.1"/>
</dbReference>
<dbReference type="Proteomes" id="UP000218505">
    <property type="component" value="Chromosome"/>
</dbReference>
<gene>
    <name evidence="2" type="ORF">CNX65_29940</name>
</gene>
<dbReference type="EMBL" id="CP023445">
    <property type="protein sequence ID" value="ATE56989.1"/>
    <property type="molecule type" value="Genomic_DNA"/>
</dbReference>
<dbReference type="KEGG" id="apre:CNX65_29940"/>
<protein>
    <submittedName>
        <fullName evidence="2">Aminoglycoside phosphotransferase</fullName>
    </submittedName>
</protein>
<reference evidence="2" key="1">
    <citation type="submission" date="2017-09" db="EMBL/GenBank/DDBJ databases">
        <title>Complete Genome Sequence of ansamitocin-producing Bacterium Actinosynnema pretiosum X47.</title>
        <authorList>
            <person name="Cao G."/>
            <person name="Zong G."/>
            <person name="Zhong C."/>
            <person name="Fu J."/>
        </authorList>
    </citation>
    <scope>NUCLEOTIDE SEQUENCE [LARGE SCALE GENOMIC DNA]</scope>
    <source>
        <strain evidence="2">X47</strain>
    </source>
</reference>
<evidence type="ECO:0000313" key="3">
    <source>
        <dbReference type="Proteomes" id="UP000218505"/>
    </source>
</evidence>
<dbReference type="InterPro" id="IPR002575">
    <property type="entry name" value="Aminoglycoside_PTrfase"/>
</dbReference>
<dbReference type="Gene3D" id="3.90.1200.10">
    <property type="match status" value="1"/>
</dbReference>
<name>A0A290ZDD3_9PSEU</name>